<dbReference type="RefSeq" id="WP_126335273.1">
    <property type="nucleotide sequence ID" value="NZ_AP022604.1"/>
</dbReference>
<feature type="domain" description="DUF7064" evidence="2">
    <location>
        <begin position="207"/>
        <end position="314"/>
    </location>
</feature>
<evidence type="ECO:0000256" key="1">
    <source>
        <dbReference type="SAM" id="MobiDB-lite"/>
    </source>
</evidence>
<protein>
    <recommendedName>
        <fullName evidence="2">DUF7064 domain-containing protein</fullName>
    </recommendedName>
</protein>
<evidence type="ECO:0000313" key="3">
    <source>
        <dbReference type="EMBL" id="VEG49616.1"/>
    </source>
</evidence>
<dbReference type="Proteomes" id="UP000282551">
    <property type="component" value="Chromosome"/>
</dbReference>
<dbReference type="AlphaFoldDB" id="A0A3S4RQ38"/>
<dbReference type="Pfam" id="PF23212">
    <property type="entry name" value="DUF7064"/>
    <property type="match status" value="1"/>
</dbReference>
<dbReference type="EMBL" id="LR134355">
    <property type="protein sequence ID" value="VEG49616.1"/>
    <property type="molecule type" value="Genomic_DNA"/>
</dbReference>
<sequence length="328" mass="36438">MSRSYADFARPSYRDTRWLETHWFSAVTTDSIRLHFWMGFRLNTGVATTKVYAFSQFCDSVLDMEMCDMQYNSPIGAARLSDFALESGVAVKARSAPRAYDLTYRSACGRMTADLEFEALMAPADLAVTKIPDGPEGFVAFHRGPSRGAPENRTGSEPSGHIDQTMTARGSVTIDGVTHEVDCVAQRDHSWSPRAEVGHTIGTFDMVHFGQELTLLAHTGETPDSEPTVSHGYLLRDGQLLALREAKVSYERQGLRIVGFRYLIVDENGADYEITGRARGSAEIDGGQNIYLVMGLFDCEWNGRSGYGEVQWHDYIPRLQGVRAAQRA</sequence>
<keyword evidence="4" id="KW-1185">Reference proteome</keyword>
<name>A0A3S4RQ38_MYCCI</name>
<gene>
    <name evidence="3" type="ORF">NCTC10485_03927</name>
</gene>
<feature type="region of interest" description="Disordered" evidence="1">
    <location>
        <begin position="145"/>
        <end position="164"/>
    </location>
</feature>
<dbReference type="OrthoDB" id="7054648at2"/>
<dbReference type="InterPro" id="IPR055492">
    <property type="entry name" value="DUF7064"/>
</dbReference>
<accession>A0A3S4RQ38</accession>
<organism evidence="3 4">
    <name type="scientific">Mycolicibacterium chitae</name>
    <name type="common">Mycobacterium chitae</name>
    <dbReference type="NCBI Taxonomy" id="1792"/>
    <lineage>
        <taxon>Bacteria</taxon>
        <taxon>Bacillati</taxon>
        <taxon>Actinomycetota</taxon>
        <taxon>Actinomycetes</taxon>
        <taxon>Mycobacteriales</taxon>
        <taxon>Mycobacteriaceae</taxon>
        <taxon>Mycolicibacterium</taxon>
    </lineage>
</organism>
<reference evidence="3 4" key="1">
    <citation type="submission" date="2018-12" db="EMBL/GenBank/DDBJ databases">
        <authorList>
            <consortium name="Pathogen Informatics"/>
        </authorList>
    </citation>
    <scope>NUCLEOTIDE SEQUENCE [LARGE SCALE GENOMIC DNA]</scope>
    <source>
        <strain evidence="3 4">NCTC10485</strain>
    </source>
</reference>
<evidence type="ECO:0000313" key="4">
    <source>
        <dbReference type="Proteomes" id="UP000282551"/>
    </source>
</evidence>
<proteinExistence type="predicted"/>
<feature type="compositionally biased region" description="Polar residues" evidence="1">
    <location>
        <begin position="153"/>
        <end position="164"/>
    </location>
</feature>
<evidence type="ECO:0000259" key="2">
    <source>
        <dbReference type="Pfam" id="PF23212"/>
    </source>
</evidence>